<dbReference type="SMART" id="SM00825">
    <property type="entry name" value="PKS_KS"/>
    <property type="match status" value="1"/>
</dbReference>
<keyword evidence="5 14" id="KW-0444">Lipid biosynthesis</keyword>
<keyword evidence="10 14" id="KW-0012">Acyltransferase</keyword>
<dbReference type="GO" id="GO:0004315">
    <property type="term" value="F:3-oxoacyl-[acyl-carrier-protein] synthase activity"/>
    <property type="evidence" value="ECO:0007669"/>
    <property type="project" value="UniProtKB-UniRule"/>
</dbReference>
<protein>
    <recommendedName>
        <fullName evidence="4 14">3-oxoacyl-[acyl-carrier-protein] synthase 2</fullName>
        <ecNumber evidence="3 14">2.3.1.179</ecNumber>
    </recommendedName>
</protein>
<evidence type="ECO:0000256" key="9">
    <source>
        <dbReference type="ARBA" id="ARBA00023160"/>
    </source>
</evidence>
<comment type="similarity">
    <text evidence="2 14 15">Belongs to the thiolase-like superfamily. Beta-ketoacyl-ACP synthases family.</text>
</comment>
<dbReference type="InterPro" id="IPR016039">
    <property type="entry name" value="Thiolase-like"/>
</dbReference>
<proteinExistence type="inferred from homology"/>
<evidence type="ECO:0000313" key="16">
    <source>
        <dbReference type="EMBL" id="SPE18719.1"/>
    </source>
</evidence>
<keyword evidence="6 14" id="KW-0808">Transferase</keyword>
<gene>
    <name evidence="16" type="primary">fabF</name>
    <name evidence="16" type="ORF">LAS9267_00263</name>
</gene>
<evidence type="ECO:0000256" key="13">
    <source>
        <dbReference type="ARBA" id="ARBA00047659"/>
    </source>
</evidence>
<sequence>MTRVVITGMGVVAPLGNDVETFTRRILAGELGIGPITKFDATTTGVSLAAEVLDFDPALRIGKKKAKRMDLFSQYALDSALAALEQAGINDENTVPADMGVIYGSGIGGLTTIQEQVTRMVEKGADHISPLFVPKSIGNMAAANIAIEIGAQNICTTIVTACSSGANAIGEAYRQIKENRATVMVTGGSEASINEIGIGGFAALSTLSTATDPARASLPFDADRKGFVMGEGGATLILESLEHAQARHATILGEVTGYGTNCDAYHMTSPNPNGEVAARAMQMAIDEAGITAADVDYVNAHGTGTVANELAESAALARVFGDEGTVPVSSTKSMTGHLLGAAGALEAIVTIGALQAGTLPPNVGLQNTDPDCHVNLIKTPLAAPDAQYGMSNSFGFGGHNAVLLLKKWSD</sequence>
<dbReference type="AlphaFoldDB" id="A0A094Y005"/>
<evidence type="ECO:0000256" key="15">
    <source>
        <dbReference type="RuleBase" id="RU003694"/>
    </source>
</evidence>
<evidence type="ECO:0000256" key="2">
    <source>
        <dbReference type="ARBA" id="ARBA00008467"/>
    </source>
</evidence>
<dbReference type="InterPro" id="IPR014031">
    <property type="entry name" value="Ketoacyl_synth_C"/>
</dbReference>
<dbReference type="GO" id="GO:0005829">
    <property type="term" value="C:cytosol"/>
    <property type="evidence" value="ECO:0007669"/>
    <property type="project" value="TreeGrafter"/>
</dbReference>
<keyword evidence="8" id="KW-0443">Lipid metabolism</keyword>
<dbReference type="EMBL" id="OKRC01000001">
    <property type="protein sequence ID" value="SPE18719.1"/>
    <property type="molecule type" value="Genomic_DNA"/>
</dbReference>
<dbReference type="PANTHER" id="PTHR11712:SF336">
    <property type="entry name" value="3-OXOACYL-[ACYL-CARRIER-PROTEIN] SYNTHASE, MITOCHONDRIAL"/>
    <property type="match status" value="1"/>
</dbReference>
<comment type="catalytic activity">
    <reaction evidence="12 14">
        <text>(9Z)-hexadecenoyl-[ACP] + malonyl-[ACP] + H(+) = 3-oxo-(11Z)-octadecenoyl-[ACP] + holo-[ACP] + CO2</text>
        <dbReference type="Rhea" id="RHEA:55040"/>
        <dbReference type="Rhea" id="RHEA-COMP:9623"/>
        <dbReference type="Rhea" id="RHEA-COMP:9685"/>
        <dbReference type="Rhea" id="RHEA-COMP:10800"/>
        <dbReference type="Rhea" id="RHEA-COMP:14074"/>
        <dbReference type="ChEBI" id="CHEBI:15378"/>
        <dbReference type="ChEBI" id="CHEBI:16526"/>
        <dbReference type="ChEBI" id="CHEBI:64479"/>
        <dbReference type="ChEBI" id="CHEBI:78449"/>
        <dbReference type="ChEBI" id="CHEBI:83989"/>
        <dbReference type="ChEBI" id="CHEBI:138538"/>
        <dbReference type="EC" id="2.3.1.179"/>
    </reaction>
</comment>
<dbReference type="EC" id="2.3.1.179" evidence="3 14"/>
<evidence type="ECO:0000256" key="3">
    <source>
        <dbReference type="ARBA" id="ARBA00012356"/>
    </source>
</evidence>
<reference evidence="16 17" key="1">
    <citation type="submission" date="2018-02" db="EMBL/GenBank/DDBJ databases">
        <authorList>
            <person name="Rodrigo-Torres L."/>
            <person name="Arahal R. D."/>
            <person name="Lucena T."/>
        </authorList>
    </citation>
    <scope>NUCLEOTIDE SEQUENCE [LARGE SCALE GENOMIC DNA]</scope>
    <source>
        <strain evidence="16 17">CECT 9267</strain>
    </source>
</reference>
<dbReference type="Pfam" id="PF02801">
    <property type="entry name" value="Ketoacyl-synt_C"/>
    <property type="match status" value="1"/>
</dbReference>
<comment type="catalytic activity">
    <reaction evidence="13 14">
        <text>a fatty acyl-[ACP] + malonyl-[ACP] + H(+) = a 3-oxoacyl-[ACP] + holo-[ACP] + CO2</text>
        <dbReference type="Rhea" id="RHEA:22836"/>
        <dbReference type="Rhea" id="RHEA-COMP:9623"/>
        <dbReference type="Rhea" id="RHEA-COMP:9685"/>
        <dbReference type="Rhea" id="RHEA-COMP:9916"/>
        <dbReference type="Rhea" id="RHEA-COMP:14125"/>
        <dbReference type="ChEBI" id="CHEBI:15378"/>
        <dbReference type="ChEBI" id="CHEBI:16526"/>
        <dbReference type="ChEBI" id="CHEBI:64479"/>
        <dbReference type="ChEBI" id="CHEBI:78449"/>
        <dbReference type="ChEBI" id="CHEBI:78776"/>
        <dbReference type="ChEBI" id="CHEBI:138651"/>
    </reaction>
</comment>
<dbReference type="PIRSF" id="PIRSF000447">
    <property type="entry name" value="KAS_II"/>
    <property type="match status" value="1"/>
</dbReference>
<dbReference type="GeneID" id="57133678"/>
<evidence type="ECO:0000256" key="6">
    <source>
        <dbReference type="ARBA" id="ARBA00022679"/>
    </source>
</evidence>
<evidence type="ECO:0000256" key="11">
    <source>
        <dbReference type="ARBA" id="ARBA00024006"/>
    </source>
</evidence>
<dbReference type="Gene3D" id="3.40.47.10">
    <property type="match status" value="1"/>
</dbReference>
<dbReference type="CDD" id="cd00834">
    <property type="entry name" value="KAS_I_II"/>
    <property type="match status" value="1"/>
</dbReference>
<dbReference type="RefSeq" id="WP_025015824.1">
    <property type="nucleotide sequence ID" value="NZ_BJLN01000007.1"/>
</dbReference>
<keyword evidence="9 14" id="KW-0275">Fatty acid biosynthesis</keyword>
<comment type="function">
    <text evidence="11 14">Involved in the type II fatty acid elongation cycle. Catalyzes the elongation of a wide range of acyl-ACP by the addition of two carbons from malonyl-ACP to an acyl acceptor. Can efficiently catalyze the conversion of palmitoleoyl-ACP (cis-hexadec-9-enoyl-ACP) to cis-vaccenoyl-ACP (cis-octadec-11-enoyl-ACP), an essential step in the thermal regulation of fatty acid composition.</text>
</comment>
<keyword evidence="7" id="KW-0276">Fatty acid metabolism</keyword>
<comment type="caution">
    <text evidence="16">The sequence shown here is derived from an EMBL/GenBank/DDBJ whole genome shotgun (WGS) entry which is preliminary data.</text>
</comment>
<evidence type="ECO:0000256" key="1">
    <source>
        <dbReference type="ARBA" id="ARBA00005194"/>
    </source>
</evidence>
<dbReference type="GO" id="GO:0006633">
    <property type="term" value="P:fatty acid biosynthetic process"/>
    <property type="evidence" value="ECO:0007669"/>
    <property type="project" value="UniProtKB-UniRule"/>
</dbReference>
<organism evidence="16 17">
    <name type="scientific">Latilactobacillus sakei</name>
    <name type="common">Lactobacillus sakei</name>
    <dbReference type="NCBI Taxonomy" id="1599"/>
    <lineage>
        <taxon>Bacteria</taxon>
        <taxon>Bacillati</taxon>
        <taxon>Bacillota</taxon>
        <taxon>Bacilli</taxon>
        <taxon>Lactobacillales</taxon>
        <taxon>Lactobacillaceae</taxon>
        <taxon>Latilactobacillus</taxon>
    </lineage>
</organism>
<dbReference type="NCBIfam" id="TIGR03150">
    <property type="entry name" value="fabF"/>
    <property type="match status" value="1"/>
</dbReference>
<dbReference type="InterPro" id="IPR014030">
    <property type="entry name" value="Ketoacyl_synth_N"/>
</dbReference>
<dbReference type="FunFam" id="3.40.47.10:FF:000018">
    <property type="entry name" value="3-oxoacyl-[acyl-carrier-protein] synthase 2"/>
    <property type="match status" value="1"/>
</dbReference>
<accession>A0A094Y005</accession>
<evidence type="ECO:0000256" key="10">
    <source>
        <dbReference type="ARBA" id="ARBA00023315"/>
    </source>
</evidence>
<evidence type="ECO:0000256" key="8">
    <source>
        <dbReference type="ARBA" id="ARBA00023098"/>
    </source>
</evidence>
<dbReference type="NCBIfam" id="NF005589">
    <property type="entry name" value="PRK07314.1"/>
    <property type="match status" value="1"/>
</dbReference>
<dbReference type="PANTHER" id="PTHR11712">
    <property type="entry name" value="POLYKETIDE SYNTHASE-RELATED"/>
    <property type="match status" value="1"/>
</dbReference>
<evidence type="ECO:0000256" key="12">
    <source>
        <dbReference type="ARBA" id="ARBA00047318"/>
    </source>
</evidence>
<name>A0A094Y005_LATSK</name>
<dbReference type="SUPFAM" id="SSF53901">
    <property type="entry name" value="Thiolase-like"/>
    <property type="match status" value="2"/>
</dbReference>
<dbReference type="InterPro" id="IPR000794">
    <property type="entry name" value="Beta-ketoacyl_synthase"/>
</dbReference>
<evidence type="ECO:0000256" key="4">
    <source>
        <dbReference type="ARBA" id="ARBA00014657"/>
    </source>
</evidence>
<evidence type="ECO:0000256" key="5">
    <source>
        <dbReference type="ARBA" id="ARBA00022516"/>
    </source>
</evidence>
<comment type="pathway">
    <text evidence="1 14">Lipid metabolism; fatty acid biosynthesis.</text>
</comment>
<evidence type="ECO:0000256" key="7">
    <source>
        <dbReference type="ARBA" id="ARBA00022832"/>
    </source>
</evidence>
<dbReference type="Proteomes" id="UP000239650">
    <property type="component" value="Unassembled WGS sequence"/>
</dbReference>
<dbReference type="InterPro" id="IPR017568">
    <property type="entry name" value="3-oxoacyl-ACP_synth-2"/>
</dbReference>
<evidence type="ECO:0000256" key="14">
    <source>
        <dbReference type="PIRNR" id="PIRNR000447"/>
    </source>
</evidence>
<dbReference type="PROSITE" id="PS52004">
    <property type="entry name" value="KS3_2"/>
    <property type="match status" value="1"/>
</dbReference>
<dbReference type="InterPro" id="IPR020841">
    <property type="entry name" value="PKS_Beta-ketoAc_synthase_dom"/>
</dbReference>
<evidence type="ECO:0000313" key="17">
    <source>
        <dbReference type="Proteomes" id="UP000239650"/>
    </source>
</evidence>
<dbReference type="Pfam" id="PF00109">
    <property type="entry name" value="ketoacyl-synt"/>
    <property type="match status" value="1"/>
</dbReference>